<reference evidence="1" key="1">
    <citation type="submission" date="2020-10" db="EMBL/GenBank/DDBJ databases">
        <authorList>
            <person name="Kikuchi T."/>
        </authorList>
    </citation>
    <scope>NUCLEOTIDE SEQUENCE</scope>
    <source>
        <strain evidence="1">NKZ352</strain>
    </source>
</reference>
<dbReference type="EMBL" id="CAJGYM010000008">
    <property type="protein sequence ID" value="CAD6188255.1"/>
    <property type="molecule type" value="Genomic_DNA"/>
</dbReference>
<keyword evidence="2" id="KW-1185">Reference proteome</keyword>
<dbReference type="PANTHER" id="PTHR24088:SF0">
    <property type="entry name" value="SMALL RIBOSOMAL SUBUNIT PROTEIN US17M"/>
    <property type="match status" value="1"/>
</dbReference>
<dbReference type="AlphaFoldDB" id="A0A8S1GY47"/>
<organism evidence="1 2">
    <name type="scientific">Caenorhabditis auriculariae</name>
    <dbReference type="NCBI Taxonomy" id="2777116"/>
    <lineage>
        <taxon>Eukaryota</taxon>
        <taxon>Metazoa</taxon>
        <taxon>Ecdysozoa</taxon>
        <taxon>Nematoda</taxon>
        <taxon>Chromadorea</taxon>
        <taxon>Rhabditida</taxon>
        <taxon>Rhabditina</taxon>
        <taxon>Rhabditomorpha</taxon>
        <taxon>Rhabditoidea</taxon>
        <taxon>Rhabditidae</taxon>
        <taxon>Peloderinae</taxon>
        <taxon>Caenorhabditis</taxon>
    </lineage>
</organism>
<dbReference type="Gene3D" id="2.40.50.140">
    <property type="entry name" value="Nucleic acid-binding proteins"/>
    <property type="match status" value="1"/>
</dbReference>
<name>A0A8S1GY47_9PELO</name>
<dbReference type="SUPFAM" id="SSF50249">
    <property type="entry name" value="Nucleic acid-binding proteins"/>
    <property type="match status" value="1"/>
</dbReference>
<gene>
    <name evidence="1" type="ORF">CAUJ_LOCUS4174</name>
</gene>
<evidence type="ECO:0000313" key="2">
    <source>
        <dbReference type="Proteomes" id="UP000835052"/>
    </source>
</evidence>
<proteinExistence type="predicted"/>
<dbReference type="Proteomes" id="UP000835052">
    <property type="component" value="Unassembled WGS sequence"/>
</dbReference>
<sequence length="167" mass="19285">MESKENRMPKTSVWKSRVGTQLLLGKIVEITQIGIDRIPCAQVRCQMSEFNIYLKKYFARSFDFWALDKSSLSGLGDTVLIKRIEGAVRPKADVSHVVDRVVFRFGNVIDPVTGRKVLKDEFLDETELKKHLIHDIVDKPLQEDSLLFEERRALQLRHLEERKSSSS</sequence>
<dbReference type="PANTHER" id="PTHR24088">
    <property type="entry name" value="28S RIBOSOMAL PROTEIN S17, MITOCHONDRIAL"/>
    <property type="match status" value="1"/>
</dbReference>
<dbReference type="OrthoDB" id="274752at2759"/>
<accession>A0A8S1GY47</accession>
<dbReference type="InterPro" id="IPR012340">
    <property type="entry name" value="NA-bd_OB-fold"/>
</dbReference>
<dbReference type="GO" id="GO:0005763">
    <property type="term" value="C:mitochondrial small ribosomal subunit"/>
    <property type="evidence" value="ECO:0007669"/>
    <property type="project" value="InterPro"/>
</dbReference>
<comment type="caution">
    <text evidence="1">The sequence shown here is derived from an EMBL/GenBank/DDBJ whole genome shotgun (WGS) entry which is preliminary data.</text>
</comment>
<protein>
    <submittedName>
        <fullName evidence="1">Uncharacterized protein</fullName>
    </submittedName>
</protein>
<dbReference type="GO" id="GO:0032543">
    <property type="term" value="P:mitochondrial translation"/>
    <property type="evidence" value="ECO:0007669"/>
    <property type="project" value="TreeGrafter"/>
</dbReference>
<dbReference type="InterPro" id="IPR039193">
    <property type="entry name" value="Ribosomal_uS17m_metazoa"/>
</dbReference>
<dbReference type="GO" id="GO:0003735">
    <property type="term" value="F:structural constituent of ribosome"/>
    <property type="evidence" value="ECO:0007669"/>
    <property type="project" value="InterPro"/>
</dbReference>
<evidence type="ECO:0000313" key="1">
    <source>
        <dbReference type="EMBL" id="CAD6188255.1"/>
    </source>
</evidence>